<dbReference type="OrthoDB" id="3266505at2759"/>
<gene>
    <name evidence="1" type="ORF">UCREL1_2417</name>
</gene>
<dbReference type="STRING" id="1287681.M7TV84"/>
<dbReference type="HOGENOM" id="CLU_1562878_0_0_1"/>
<sequence>MPSFITRRLIENTFAEVMADHQLLKLSDFVALLEAQYKASINDPDGNPSRWAMVNAVIALAIRAKMAPGSEAIVSDITYGYYRNATIVISELVIGDATLLSVQAFLAMAIFAQGISDTQAAVMLASNASRHLDLLCSTGLSTGRVLEGSELEECVRLCRIAKTFDIINGPS</sequence>
<proteinExistence type="predicted"/>
<accession>M7TV84</accession>
<name>M7TV84_EUTLA</name>
<dbReference type="EMBL" id="KB705841">
    <property type="protein sequence ID" value="EMR70555.1"/>
    <property type="molecule type" value="Genomic_DNA"/>
</dbReference>
<evidence type="ECO:0000313" key="2">
    <source>
        <dbReference type="Proteomes" id="UP000012174"/>
    </source>
</evidence>
<dbReference type="KEGG" id="ela:UCREL1_2417"/>
<dbReference type="CDD" id="cd12148">
    <property type="entry name" value="fungal_TF_MHR"/>
    <property type="match status" value="1"/>
</dbReference>
<keyword evidence="2" id="KW-1185">Reference proteome</keyword>
<protein>
    <submittedName>
        <fullName evidence="1">Putative fungal specific transcription factor domain-containing protein</fullName>
    </submittedName>
</protein>
<evidence type="ECO:0000313" key="1">
    <source>
        <dbReference type="EMBL" id="EMR70555.1"/>
    </source>
</evidence>
<reference evidence="2" key="1">
    <citation type="journal article" date="2013" name="Genome Announc.">
        <title>Draft genome sequence of the grapevine dieback fungus Eutypa lata UCR-EL1.</title>
        <authorList>
            <person name="Blanco-Ulate B."/>
            <person name="Rolshausen P.E."/>
            <person name="Cantu D."/>
        </authorList>
    </citation>
    <scope>NUCLEOTIDE SEQUENCE [LARGE SCALE GENOMIC DNA]</scope>
    <source>
        <strain evidence="2">UCR-EL1</strain>
    </source>
</reference>
<dbReference type="AlphaFoldDB" id="M7TV84"/>
<dbReference type="OMA" id="MAIFAQG"/>
<dbReference type="Proteomes" id="UP000012174">
    <property type="component" value="Unassembled WGS sequence"/>
</dbReference>
<organism evidence="1 2">
    <name type="scientific">Eutypa lata (strain UCR-EL1)</name>
    <name type="common">Grapevine dieback disease fungus</name>
    <name type="synonym">Eutypa armeniacae</name>
    <dbReference type="NCBI Taxonomy" id="1287681"/>
    <lineage>
        <taxon>Eukaryota</taxon>
        <taxon>Fungi</taxon>
        <taxon>Dikarya</taxon>
        <taxon>Ascomycota</taxon>
        <taxon>Pezizomycotina</taxon>
        <taxon>Sordariomycetes</taxon>
        <taxon>Xylariomycetidae</taxon>
        <taxon>Xylariales</taxon>
        <taxon>Diatrypaceae</taxon>
        <taxon>Eutypa</taxon>
    </lineage>
</organism>